<comment type="caution">
    <text evidence="4">The sequence shown here is derived from an EMBL/GenBank/DDBJ whole genome shotgun (WGS) entry which is preliminary data.</text>
</comment>
<evidence type="ECO:0000313" key="4">
    <source>
        <dbReference type="EMBL" id="KAD3336345.1"/>
    </source>
</evidence>
<evidence type="ECO:0000256" key="2">
    <source>
        <dbReference type="ARBA" id="ARBA00022694"/>
    </source>
</evidence>
<protein>
    <recommendedName>
        <fullName evidence="3">tRNA-splicing endonuclease subunit Sen54 N-terminal domain-containing protein</fullName>
    </recommendedName>
</protein>
<dbReference type="EMBL" id="SZYD01000016">
    <property type="protein sequence ID" value="KAD3336345.1"/>
    <property type="molecule type" value="Genomic_DNA"/>
</dbReference>
<keyword evidence="5" id="KW-1185">Reference proteome</keyword>
<evidence type="ECO:0000259" key="3">
    <source>
        <dbReference type="Pfam" id="PF12928"/>
    </source>
</evidence>
<gene>
    <name evidence="4" type="ORF">E3N88_31864</name>
</gene>
<proteinExistence type="inferred from homology"/>
<evidence type="ECO:0000256" key="1">
    <source>
        <dbReference type="ARBA" id="ARBA00005736"/>
    </source>
</evidence>
<dbReference type="PANTHER" id="PTHR21027:SF1">
    <property type="entry name" value="TRNA-SPLICING ENDONUCLEASE SUBUNIT SEN54"/>
    <property type="match status" value="1"/>
</dbReference>
<evidence type="ECO:0000313" key="5">
    <source>
        <dbReference type="Proteomes" id="UP000326396"/>
    </source>
</evidence>
<dbReference type="GO" id="GO:0000379">
    <property type="term" value="P:tRNA-type intron splice site recognition and cleavage"/>
    <property type="evidence" value="ECO:0007669"/>
    <property type="project" value="TreeGrafter"/>
</dbReference>
<organism evidence="4 5">
    <name type="scientific">Mikania micrantha</name>
    <name type="common">bitter vine</name>
    <dbReference type="NCBI Taxonomy" id="192012"/>
    <lineage>
        <taxon>Eukaryota</taxon>
        <taxon>Viridiplantae</taxon>
        <taxon>Streptophyta</taxon>
        <taxon>Embryophyta</taxon>
        <taxon>Tracheophyta</taxon>
        <taxon>Spermatophyta</taxon>
        <taxon>Magnoliopsida</taxon>
        <taxon>eudicotyledons</taxon>
        <taxon>Gunneridae</taxon>
        <taxon>Pentapetalae</taxon>
        <taxon>asterids</taxon>
        <taxon>campanulids</taxon>
        <taxon>Asterales</taxon>
        <taxon>Asteraceae</taxon>
        <taxon>Asteroideae</taxon>
        <taxon>Heliantheae alliance</taxon>
        <taxon>Eupatorieae</taxon>
        <taxon>Mikania</taxon>
    </lineage>
</organism>
<accession>A0A5N6M6T3</accession>
<dbReference type="PANTHER" id="PTHR21027">
    <property type="entry name" value="TRNA-SPLICING ENDONUCLEASE SUBUNIT SEN54"/>
    <property type="match status" value="1"/>
</dbReference>
<reference evidence="4 5" key="1">
    <citation type="submission" date="2019-05" db="EMBL/GenBank/DDBJ databases">
        <title>Mikania micrantha, genome provides insights into the molecular mechanism of rapid growth.</title>
        <authorList>
            <person name="Liu B."/>
        </authorList>
    </citation>
    <scope>NUCLEOTIDE SEQUENCE [LARGE SCALE GENOMIC DNA]</scope>
    <source>
        <strain evidence="4">NLD-2019</strain>
        <tissue evidence="4">Leaf</tissue>
    </source>
</reference>
<dbReference type="InterPro" id="IPR024337">
    <property type="entry name" value="tRNA_splic_suSen54"/>
</dbReference>
<dbReference type="Proteomes" id="UP000326396">
    <property type="component" value="Linkage Group LG6"/>
</dbReference>
<keyword evidence="2" id="KW-0819">tRNA processing</keyword>
<dbReference type="InterPro" id="IPR024336">
    <property type="entry name" value="tRNA_splic_suSen54_N"/>
</dbReference>
<sequence>MLELFAKDRASGAYAETAKERNARLQKNDNIKVETIKELDDLLAANEVTLDNEYNHDDDIQVLDSMTFHPLESSNAKKYKSKKRKIEDDDEAVNSMLITSIDNVANAIAEGNKILERVYHQEYTGEEIYKELELMGLESHEVPRALNFLATNQGKARTLFTCPLQIRMGVLKDMMDSSGFGPVHKGFIDDKLRPDDLVGGCWSQGETIGDRRSSPPLPFIPLSKTLTCNLRLKELEINSSVLKLIMEIEDWAAPSDGSSDSEVTSPDSDIEDHCYAYGDLPKLQFRKEGSKARWKEELGMAEIVSNKGRMWTTTGIVFGGKIYSFLEDTLFLAEIGALQLLDDDDQCIPLEDIYKKVAKGVGGSSWESFEVYKHLKSLGYIIKRRGVCWSTKRAKNAPPSVEGQSENSDKDKISVNEITELFSSMHINEMKPVFDVYPPNSKFRKSSPGKPMFVLCINSGNPPTRKQIEDLEEQCEGIPLKFCYVEHGRVSFFSFNKVELPVLP</sequence>
<dbReference type="OrthoDB" id="408683at2759"/>
<feature type="domain" description="tRNA-splicing endonuclease subunit Sen54 N-terminal" evidence="3">
    <location>
        <begin position="281"/>
        <end position="340"/>
    </location>
</feature>
<dbReference type="Pfam" id="PF12928">
    <property type="entry name" value="tRNA_int_end_N2"/>
    <property type="match status" value="1"/>
</dbReference>
<name>A0A5N6M6T3_9ASTR</name>
<dbReference type="GO" id="GO:0000214">
    <property type="term" value="C:tRNA-intron endonuclease complex"/>
    <property type="evidence" value="ECO:0007669"/>
    <property type="project" value="TreeGrafter"/>
</dbReference>
<comment type="similarity">
    <text evidence="1">Belongs to the SEN54 family.</text>
</comment>
<dbReference type="AlphaFoldDB" id="A0A5N6M6T3"/>